<gene>
    <name evidence="1" type="ORF">T4D_6008</name>
</gene>
<reference evidence="1 2" key="1">
    <citation type="submission" date="2015-01" db="EMBL/GenBank/DDBJ databases">
        <title>Evolution of Trichinella species and genotypes.</title>
        <authorList>
            <person name="Korhonen P.K."/>
            <person name="Edoardo P."/>
            <person name="Giuseppe L.R."/>
            <person name="Gasser R.B."/>
        </authorList>
    </citation>
    <scope>NUCLEOTIDE SEQUENCE [LARGE SCALE GENOMIC DNA]</scope>
    <source>
        <strain evidence="1">ISS470</strain>
    </source>
</reference>
<dbReference type="Proteomes" id="UP000054995">
    <property type="component" value="Unassembled WGS sequence"/>
</dbReference>
<evidence type="ECO:0000313" key="2">
    <source>
        <dbReference type="Proteomes" id="UP000054995"/>
    </source>
</evidence>
<dbReference type="EMBL" id="JYDT01000106">
    <property type="protein sequence ID" value="KRY84799.1"/>
    <property type="molecule type" value="Genomic_DNA"/>
</dbReference>
<sequence>MCSHSSHNNQRNRQCSPPNTLSLAVAWQWHIDMCMKQFLVHAKMSTLAFLKLLQMLCDEEADAGQFTCLIGF</sequence>
<evidence type="ECO:0000313" key="1">
    <source>
        <dbReference type="EMBL" id="KRY84799.1"/>
    </source>
</evidence>
<name>A0A0V1FGB4_TRIPS</name>
<accession>A0A0V1FGB4</accession>
<comment type="caution">
    <text evidence="1">The sequence shown here is derived from an EMBL/GenBank/DDBJ whole genome shotgun (WGS) entry which is preliminary data.</text>
</comment>
<proteinExistence type="predicted"/>
<protein>
    <submittedName>
        <fullName evidence="1">Uncharacterized protein</fullName>
    </submittedName>
</protein>
<keyword evidence="2" id="KW-1185">Reference proteome</keyword>
<organism evidence="1 2">
    <name type="scientific">Trichinella pseudospiralis</name>
    <name type="common">Parasitic roundworm</name>
    <dbReference type="NCBI Taxonomy" id="6337"/>
    <lineage>
        <taxon>Eukaryota</taxon>
        <taxon>Metazoa</taxon>
        <taxon>Ecdysozoa</taxon>
        <taxon>Nematoda</taxon>
        <taxon>Enoplea</taxon>
        <taxon>Dorylaimia</taxon>
        <taxon>Trichinellida</taxon>
        <taxon>Trichinellidae</taxon>
        <taxon>Trichinella</taxon>
    </lineage>
</organism>